<dbReference type="Pfam" id="PF00005">
    <property type="entry name" value="ABC_tran"/>
    <property type="match status" value="1"/>
</dbReference>
<evidence type="ECO:0000256" key="1">
    <source>
        <dbReference type="ARBA" id="ARBA00004651"/>
    </source>
</evidence>
<feature type="domain" description="ABC transmembrane type-1" evidence="10">
    <location>
        <begin position="19"/>
        <end position="308"/>
    </location>
</feature>
<evidence type="ECO:0000256" key="5">
    <source>
        <dbReference type="ARBA" id="ARBA00022840"/>
    </source>
</evidence>
<accession>A0A5C8NXN8</accession>
<sequence length="591" mass="67195">MNSVKQYLHFVKPYKWRIFWTIIIGIIKFAIPLLLPLILKYVIDDIIGANTLSDTDKVTKLFWVMGGAFIIFLFLRPPIEYIRQYLAQWVGNRILFDIRDKLFDHIQRLSLKYYSKTKTGEIISRVINDVEQTKSFVVTGLMNVWLDLITIGIAIIIMLQMDVSLTIVAIILFPLYGFAVKYFFSKLRQSTRERSQAVAEVQGHLHERVQGISITRSFALEDYEQEQFAKRNNHFWEKSMNQINWNARTFAVTNTITDLAPLLVIAYAGYQVIGGSMTLGTMVAFVGFMDRVYSPLRRLINSSTVLTQAIASIDRVYELLNEPYDIVDKPNAKPLTNVKGKINFEDVHFRYEEEEQEVLKGINLQVDAGETIALVGMSGGGKSTLISLIPRFYDVTNGEIKVDGVDIRQVKARSLRDQIGMVLQDNILFSESIATNIRMGNPHATDEEVIQAAKAANAHDFIMELSYGYDTLVGERGVKLSGGQRQRVAIARVFLKNPPILIFDEATSALDLESEHTIQEAMEKLASNRTTFIVAHRLATITHADRIVVIENGEIVEVGSHEQLMEKQGSYYDLYQVQNLDNHETKTIVHK</sequence>
<dbReference type="RefSeq" id="WP_147666540.1">
    <property type="nucleotide sequence ID" value="NZ_VDUW01000003.1"/>
</dbReference>
<gene>
    <name evidence="11" type="ORF">FHP05_07065</name>
</gene>
<feature type="transmembrane region" description="Helical" evidence="8">
    <location>
        <begin position="18"/>
        <end position="38"/>
    </location>
</feature>
<evidence type="ECO:0000256" key="8">
    <source>
        <dbReference type="SAM" id="Phobius"/>
    </source>
</evidence>
<dbReference type="GO" id="GO:0016887">
    <property type="term" value="F:ATP hydrolysis activity"/>
    <property type="evidence" value="ECO:0007669"/>
    <property type="project" value="InterPro"/>
</dbReference>
<comment type="similarity">
    <text evidence="2">Belongs to the ABC transporter superfamily.</text>
</comment>
<keyword evidence="3 8" id="KW-0812">Transmembrane</keyword>
<feature type="transmembrane region" description="Helical" evidence="8">
    <location>
        <begin position="165"/>
        <end position="184"/>
    </location>
</feature>
<evidence type="ECO:0000259" key="9">
    <source>
        <dbReference type="PROSITE" id="PS50893"/>
    </source>
</evidence>
<dbReference type="PROSITE" id="PS50929">
    <property type="entry name" value="ABC_TM1F"/>
    <property type="match status" value="1"/>
</dbReference>
<dbReference type="InterPro" id="IPR017871">
    <property type="entry name" value="ABC_transporter-like_CS"/>
</dbReference>
<name>A0A5C8NXN8_9BACI</name>
<evidence type="ECO:0000256" key="3">
    <source>
        <dbReference type="ARBA" id="ARBA00022692"/>
    </source>
</evidence>
<dbReference type="EMBL" id="VDUW01000003">
    <property type="protein sequence ID" value="TXL65870.1"/>
    <property type="molecule type" value="Genomic_DNA"/>
</dbReference>
<dbReference type="InterPro" id="IPR011527">
    <property type="entry name" value="ABC1_TM_dom"/>
</dbReference>
<evidence type="ECO:0000256" key="4">
    <source>
        <dbReference type="ARBA" id="ARBA00022741"/>
    </source>
</evidence>
<dbReference type="InterPro" id="IPR036640">
    <property type="entry name" value="ABC1_TM_sf"/>
</dbReference>
<feature type="domain" description="ABC transporter" evidence="9">
    <location>
        <begin position="342"/>
        <end position="577"/>
    </location>
</feature>
<keyword evidence="6 8" id="KW-1133">Transmembrane helix</keyword>
<dbReference type="OrthoDB" id="9770415at2"/>
<keyword evidence="4" id="KW-0547">Nucleotide-binding</keyword>
<dbReference type="SUPFAM" id="SSF90123">
    <property type="entry name" value="ABC transporter transmembrane region"/>
    <property type="match status" value="1"/>
</dbReference>
<keyword evidence="5 11" id="KW-0067">ATP-binding</keyword>
<dbReference type="PROSITE" id="PS00211">
    <property type="entry name" value="ABC_TRANSPORTER_1"/>
    <property type="match status" value="1"/>
</dbReference>
<dbReference type="AlphaFoldDB" id="A0A5C8NXN8"/>
<protein>
    <submittedName>
        <fullName evidence="11">ABC transporter ATP-binding protein</fullName>
    </submittedName>
</protein>
<dbReference type="InterPro" id="IPR003439">
    <property type="entry name" value="ABC_transporter-like_ATP-bd"/>
</dbReference>
<dbReference type="FunFam" id="3.40.50.300:FF:000218">
    <property type="entry name" value="Multidrug ABC transporter ATP-binding protein"/>
    <property type="match status" value="1"/>
</dbReference>
<evidence type="ECO:0000256" key="6">
    <source>
        <dbReference type="ARBA" id="ARBA00022989"/>
    </source>
</evidence>
<feature type="transmembrane region" description="Helical" evidence="8">
    <location>
        <begin position="135"/>
        <end position="159"/>
    </location>
</feature>
<dbReference type="Proteomes" id="UP000321574">
    <property type="component" value="Unassembled WGS sequence"/>
</dbReference>
<reference evidence="11 12" key="1">
    <citation type="submission" date="2019-06" db="EMBL/GenBank/DDBJ databases">
        <title>Cerasibacillus sp. nov., isolated from maize field.</title>
        <authorList>
            <person name="Lin S.-Y."/>
            <person name="Tsai C.-F."/>
            <person name="Young C.-C."/>
        </authorList>
    </citation>
    <scope>NUCLEOTIDE SEQUENCE [LARGE SCALE GENOMIC DNA]</scope>
    <source>
        <strain evidence="11 12">CC-CFT480</strain>
    </source>
</reference>
<dbReference type="Gene3D" id="1.20.1560.10">
    <property type="entry name" value="ABC transporter type 1, transmembrane domain"/>
    <property type="match status" value="1"/>
</dbReference>
<dbReference type="GO" id="GO:0005524">
    <property type="term" value="F:ATP binding"/>
    <property type="evidence" value="ECO:0007669"/>
    <property type="project" value="UniProtKB-KW"/>
</dbReference>
<dbReference type="SMART" id="SM00382">
    <property type="entry name" value="AAA"/>
    <property type="match status" value="1"/>
</dbReference>
<dbReference type="GO" id="GO:0005886">
    <property type="term" value="C:plasma membrane"/>
    <property type="evidence" value="ECO:0007669"/>
    <property type="project" value="UniProtKB-SubCell"/>
</dbReference>
<keyword evidence="7 8" id="KW-0472">Membrane</keyword>
<dbReference type="PROSITE" id="PS50893">
    <property type="entry name" value="ABC_TRANSPORTER_2"/>
    <property type="match status" value="1"/>
</dbReference>
<dbReference type="GO" id="GO:0015421">
    <property type="term" value="F:ABC-type oligopeptide transporter activity"/>
    <property type="evidence" value="ECO:0007669"/>
    <property type="project" value="TreeGrafter"/>
</dbReference>
<dbReference type="SUPFAM" id="SSF52540">
    <property type="entry name" value="P-loop containing nucleoside triphosphate hydrolases"/>
    <property type="match status" value="1"/>
</dbReference>
<organism evidence="11 12">
    <name type="scientific">Cerasibacillus terrae</name>
    <dbReference type="NCBI Taxonomy" id="2498845"/>
    <lineage>
        <taxon>Bacteria</taxon>
        <taxon>Bacillati</taxon>
        <taxon>Bacillota</taxon>
        <taxon>Bacilli</taxon>
        <taxon>Bacillales</taxon>
        <taxon>Bacillaceae</taxon>
        <taxon>Cerasibacillus</taxon>
    </lineage>
</organism>
<dbReference type="CDD" id="cd03251">
    <property type="entry name" value="ABCC_MsbA"/>
    <property type="match status" value="1"/>
</dbReference>
<proteinExistence type="inferred from homology"/>
<evidence type="ECO:0000259" key="10">
    <source>
        <dbReference type="PROSITE" id="PS50929"/>
    </source>
</evidence>
<dbReference type="Gene3D" id="3.40.50.300">
    <property type="entry name" value="P-loop containing nucleotide triphosphate hydrolases"/>
    <property type="match status" value="1"/>
</dbReference>
<dbReference type="InterPro" id="IPR039421">
    <property type="entry name" value="Type_1_exporter"/>
</dbReference>
<evidence type="ECO:0000313" key="11">
    <source>
        <dbReference type="EMBL" id="TXL65870.1"/>
    </source>
</evidence>
<dbReference type="PANTHER" id="PTHR43394">
    <property type="entry name" value="ATP-DEPENDENT PERMEASE MDL1, MITOCHONDRIAL"/>
    <property type="match status" value="1"/>
</dbReference>
<dbReference type="Pfam" id="PF00664">
    <property type="entry name" value="ABC_membrane"/>
    <property type="match status" value="1"/>
</dbReference>
<comment type="caution">
    <text evidence="11">The sequence shown here is derived from an EMBL/GenBank/DDBJ whole genome shotgun (WGS) entry which is preliminary data.</text>
</comment>
<comment type="subcellular location">
    <subcellularLocation>
        <location evidence="1">Cell membrane</location>
        <topology evidence="1">Multi-pass membrane protein</topology>
    </subcellularLocation>
</comment>
<evidence type="ECO:0000256" key="2">
    <source>
        <dbReference type="ARBA" id="ARBA00005417"/>
    </source>
</evidence>
<evidence type="ECO:0000313" key="12">
    <source>
        <dbReference type="Proteomes" id="UP000321574"/>
    </source>
</evidence>
<feature type="transmembrane region" description="Helical" evidence="8">
    <location>
        <begin position="58"/>
        <end position="75"/>
    </location>
</feature>
<dbReference type="PANTHER" id="PTHR43394:SF1">
    <property type="entry name" value="ATP-BINDING CASSETTE SUB-FAMILY B MEMBER 10, MITOCHONDRIAL"/>
    <property type="match status" value="1"/>
</dbReference>
<keyword evidence="12" id="KW-1185">Reference proteome</keyword>
<dbReference type="InterPro" id="IPR027417">
    <property type="entry name" value="P-loop_NTPase"/>
</dbReference>
<evidence type="ECO:0000256" key="7">
    <source>
        <dbReference type="ARBA" id="ARBA00023136"/>
    </source>
</evidence>
<dbReference type="InterPro" id="IPR003593">
    <property type="entry name" value="AAA+_ATPase"/>
</dbReference>